<dbReference type="KEGG" id="csa:Csal_1082"/>
<feature type="domain" description="Peptidase S8/S53" evidence="1">
    <location>
        <begin position="272"/>
        <end position="546"/>
    </location>
</feature>
<dbReference type="OrthoDB" id="5495859at2"/>
<evidence type="ECO:0000313" key="2">
    <source>
        <dbReference type="EMBL" id="ABE58439.1"/>
    </source>
</evidence>
<dbReference type="InterPro" id="IPR000209">
    <property type="entry name" value="Peptidase_S8/S53_dom"/>
</dbReference>
<dbReference type="Gene3D" id="3.40.50.200">
    <property type="entry name" value="Peptidase S8/S53 domain"/>
    <property type="match status" value="1"/>
</dbReference>
<dbReference type="RefSeq" id="WP_011506385.1">
    <property type="nucleotide sequence ID" value="NC_007963.1"/>
</dbReference>
<dbReference type="CDD" id="cd04847">
    <property type="entry name" value="Peptidases_S8_Subtilisin_like_2"/>
    <property type="match status" value="1"/>
</dbReference>
<proteinExistence type="predicted"/>
<dbReference type="EMBL" id="CP000285">
    <property type="protein sequence ID" value="ABE58439.1"/>
    <property type="molecule type" value="Genomic_DNA"/>
</dbReference>
<dbReference type="AlphaFoldDB" id="Q1QYL9"/>
<dbReference type="SUPFAM" id="SSF52743">
    <property type="entry name" value="Subtilisin-like"/>
    <property type="match status" value="1"/>
</dbReference>
<keyword evidence="3" id="KW-1185">Reference proteome</keyword>
<dbReference type="GO" id="GO:0006508">
    <property type="term" value="P:proteolysis"/>
    <property type="evidence" value="ECO:0007669"/>
    <property type="project" value="InterPro"/>
</dbReference>
<dbReference type="STRING" id="290398.Csal_1082"/>
<name>Q1QYL9_CHRI1</name>
<accession>Q1QYL9</accession>
<dbReference type="GeneID" id="95336064"/>
<gene>
    <name evidence="2" type="ordered locus">Csal_1082</name>
</gene>
<organism evidence="2 3">
    <name type="scientific">Chromohalobacter israelensis (strain ATCC BAA-138 / DSM 3043 / CIP 106854 / NCIMB 13768 / 1H11)</name>
    <name type="common">Chromohalobacter salexigens</name>
    <dbReference type="NCBI Taxonomy" id="290398"/>
    <lineage>
        <taxon>Bacteria</taxon>
        <taxon>Pseudomonadati</taxon>
        <taxon>Pseudomonadota</taxon>
        <taxon>Gammaproteobacteria</taxon>
        <taxon>Oceanospirillales</taxon>
        <taxon>Halomonadaceae</taxon>
        <taxon>Chromohalobacter</taxon>
    </lineage>
</organism>
<dbReference type="eggNOG" id="COG1404">
    <property type="taxonomic scope" value="Bacteria"/>
</dbReference>
<reference evidence="2 3" key="1">
    <citation type="journal article" date="2011" name="Stand. Genomic Sci.">
        <title>Complete genome sequence of the halophilic and highly halotolerant Chromohalobacter salexigens type strain (1H11(T)).</title>
        <authorList>
            <person name="Copeland A."/>
            <person name="O'Connor K."/>
            <person name="Lucas S."/>
            <person name="Lapidus A."/>
            <person name="Berry K.W."/>
            <person name="Detter J.C."/>
            <person name="Del Rio T.G."/>
            <person name="Hammon N."/>
            <person name="Dalin E."/>
            <person name="Tice H."/>
            <person name="Pitluck S."/>
            <person name="Bruce D."/>
            <person name="Goodwin L."/>
            <person name="Han C."/>
            <person name="Tapia R."/>
            <person name="Saunders E."/>
            <person name="Schmutz J."/>
            <person name="Brettin T."/>
            <person name="Larimer F."/>
            <person name="Land M."/>
            <person name="Hauser L."/>
            <person name="Vargas C."/>
            <person name="Nieto J.J."/>
            <person name="Kyrpides N.C."/>
            <person name="Ivanova N."/>
            <person name="Goker M."/>
            <person name="Klenk H.P."/>
            <person name="Csonka L.N."/>
            <person name="Woyke T."/>
        </authorList>
    </citation>
    <scope>NUCLEOTIDE SEQUENCE [LARGE SCALE GENOMIC DNA]</scope>
    <source>
        <strain evidence="3">ATCC BAA-138 / DSM 3043 / CIP 106854 / NCIMB 13768 / 1H11</strain>
    </source>
</reference>
<protein>
    <submittedName>
        <fullName evidence="2">Peptidase S8 and S53, subtilisin, kexin, sedolisin</fullName>
    </submittedName>
</protein>
<dbReference type="GO" id="GO:0004252">
    <property type="term" value="F:serine-type endopeptidase activity"/>
    <property type="evidence" value="ECO:0007669"/>
    <property type="project" value="InterPro"/>
</dbReference>
<dbReference type="Pfam" id="PF00082">
    <property type="entry name" value="Peptidase_S8"/>
    <property type="match status" value="1"/>
</dbReference>
<dbReference type="HOGENOM" id="CLU_393698_0_0_6"/>
<dbReference type="Proteomes" id="UP000000239">
    <property type="component" value="Chromosome"/>
</dbReference>
<dbReference type="InterPro" id="IPR036852">
    <property type="entry name" value="Peptidase_S8/S53_dom_sf"/>
</dbReference>
<evidence type="ECO:0000259" key="1">
    <source>
        <dbReference type="Pfam" id="PF00082"/>
    </source>
</evidence>
<evidence type="ECO:0000313" key="3">
    <source>
        <dbReference type="Proteomes" id="UP000000239"/>
    </source>
</evidence>
<dbReference type="InterPro" id="IPR034074">
    <property type="entry name" value="Y4bN_pept_dom"/>
</dbReference>
<sequence length="743" mass="82017">MAEKNFLLGKGERLADPIVKKTAGGEKKLPYSYDYSSKFIKDKASEVEKYLKSLQEGACPDGRFVASITIHPRFISKSDYPLEFLRIAGFETIGGRSQWVEPKKWGVECPPADGAVTDTLYVSTSRSKLLELVEKVPGWNPENALSRQLRTIEDFSVPSPESKIKSLLDEGGDTREVYELVLHGSADDFILKNFFDYCKALGVEPIREKLRAANGITFIPVRSGADAIVSLSAFTFVRVVRKMPGLRTFRPAIYRSDVVKNLNFPNVEAVDKNLKVAIFDGGIPKSSPLLPWVNYIEPYGIGPEHPDAVDHGEAVTSAVLFGHLTPAVKVERPFCQVDHIRVIDKNTGADADFEFYDCLDRILEHLDGSENAYDFVNFSLGPDLAVEDDEVNRWTSELDQRFSSNKSLAVVAVGNTGERDHFLGLNRIQPPSDGVNVLSVGACDSYLDDWAKAPYSSIGPGRTPGVAKPDGLAFGGCFEHPFGVYSSSQDGLVGTKGTSFATPFALKSCIGCKALIGSDISPLAVRALMVHRAESGSHQREHVGWGRFITETDNLLTCNDDEITVIYQGELPVGKYLRAPIPLPDEKLEGNVDITATLVITPEVDPAFVHAYTRGGLEAVFRPNETKPSQSGDPKYPATDSFFSENSLSKDSEFKLRSDGHKWEPCWKASKKKRGSSLVKPSFDIYYHNRDEGKKDDEAKPIPYAFIVSVKAPKVKNLYEQVLNAYSDILVPLETRVDVPVRT</sequence>